<dbReference type="SUPFAM" id="SSF51735">
    <property type="entry name" value="NAD(P)-binding Rossmann-fold domains"/>
    <property type="match status" value="1"/>
</dbReference>
<evidence type="ECO:0000259" key="9">
    <source>
        <dbReference type="Pfam" id="PF01488"/>
    </source>
</evidence>
<dbReference type="Gene3D" id="3.40.50.720">
    <property type="entry name" value="NAD(P)-binding Rossmann-like Domain"/>
    <property type="match status" value="1"/>
</dbReference>
<comment type="caution">
    <text evidence="8">Lacks conserved residue(s) required for the propagation of feature annotation.</text>
</comment>
<comment type="caution">
    <text evidence="12">The sequence shown here is derived from an EMBL/GenBank/DDBJ whole genome shotgun (WGS) entry which is preliminary data.</text>
</comment>
<keyword evidence="5 8" id="KW-0560">Oxidoreductase</keyword>
<feature type="binding site" evidence="8">
    <location>
        <begin position="126"/>
        <end position="130"/>
    </location>
    <ligand>
        <name>NADP(+)</name>
        <dbReference type="ChEBI" id="CHEBI:58349"/>
    </ligand>
</feature>
<feature type="binding site" evidence="8">
    <location>
        <position position="218"/>
    </location>
    <ligand>
        <name>NADP(+)</name>
        <dbReference type="ChEBI" id="CHEBI:58349"/>
    </ligand>
</feature>
<feature type="binding site" evidence="8">
    <location>
        <position position="86"/>
    </location>
    <ligand>
        <name>shikimate</name>
        <dbReference type="ChEBI" id="CHEBI:36208"/>
    </ligand>
</feature>
<dbReference type="NCBIfam" id="TIGR00507">
    <property type="entry name" value="aroE"/>
    <property type="match status" value="1"/>
</dbReference>
<dbReference type="EC" id="1.1.1.25" evidence="2 8"/>
<dbReference type="InterPro" id="IPR022893">
    <property type="entry name" value="Shikimate_DH_fam"/>
</dbReference>
<feature type="binding site" evidence="8">
    <location>
        <begin position="150"/>
        <end position="155"/>
    </location>
    <ligand>
        <name>NADP(+)</name>
        <dbReference type="ChEBI" id="CHEBI:58349"/>
    </ligand>
</feature>
<comment type="pathway">
    <text evidence="1 8">Metabolic intermediate biosynthesis; chorismate biosynthesis; chorismate from D-erythrose 4-phosphate and phosphoenolpyruvate: step 4/7.</text>
</comment>
<keyword evidence="6 8" id="KW-0057">Aromatic amino acid biosynthesis</keyword>
<dbReference type="InterPro" id="IPR013708">
    <property type="entry name" value="Shikimate_DH-bd_N"/>
</dbReference>
<feature type="active site" description="Proton acceptor" evidence="8">
    <location>
        <position position="65"/>
    </location>
</feature>
<dbReference type="Proteomes" id="UP001180487">
    <property type="component" value="Unassembled WGS sequence"/>
</dbReference>
<evidence type="ECO:0000259" key="11">
    <source>
        <dbReference type="Pfam" id="PF18317"/>
    </source>
</evidence>
<feature type="binding site" evidence="8">
    <location>
        <position position="101"/>
    </location>
    <ligand>
        <name>shikimate</name>
        <dbReference type="ChEBI" id="CHEBI:36208"/>
    </ligand>
</feature>
<proteinExistence type="inferred from homology"/>
<comment type="function">
    <text evidence="8">Involved in the biosynthesis of the chorismate, which leads to the biosynthesis of aromatic amino acids. Catalyzes the reversible NADPH linked reduction of 3-dehydroshikimate (DHSA) to yield shikimate (SA).</text>
</comment>
<feature type="domain" description="Quinate/shikimate 5-dehydrogenase/glutamyl-tRNA reductase" evidence="9">
    <location>
        <begin position="116"/>
        <end position="196"/>
    </location>
</feature>
<feature type="domain" description="SDH C-terminal" evidence="11">
    <location>
        <begin position="241"/>
        <end position="271"/>
    </location>
</feature>
<feature type="binding site" evidence="8">
    <location>
        <position position="220"/>
    </location>
    <ligand>
        <name>shikimate</name>
        <dbReference type="ChEBI" id="CHEBI:36208"/>
    </ligand>
</feature>
<dbReference type="InterPro" id="IPR041121">
    <property type="entry name" value="SDH_C"/>
</dbReference>
<dbReference type="Pfam" id="PF18317">
    <property type="entry name" value="SDH_C"/>
    <property type="match status" value="1"/>
</dbReference>
<evidence type="ECO:0000259" key="10">
    <source>
        <dbReference type="Pfam" id="PF08501"/>
    </source>
</evidence>
<dbReference type="InterPro" id="IPR046346">
    <property type="entry name" value="Aminoacid_DH-like_N_sf"/>
</dbReference>
<dbReference type="EMBL" id="JAVDXT010000008">
    <property type="protein sequence ID" value="MDR7380393.1"/>
    <property type="molecule type" value="Genomic_DNA"/>
</dbReference>
<gene>
    <name evidence="8" type="primary">aroE</name>
    <name evidence="12" type="ORF">J2X19_005096</name>
</gene>
<evidence type="ECO:0000256" key="1">
    <source>
        <dbReference type="ARBA" id="ARBA00004871"/>
    </source>
</evidence>
<evidence type="ECO:0000313" key="12">
    <source>
        <dbReference type="EMBL" id="MDR7380393.1"/>
    </source>
</evidence>
<dbReference type="PANTHER" id="PTHR21089">
    <property type="entry name" value="SHIKIMATE DEHYDROGENASE"/>
    <property type="match status" value="1"/>
</dbReference>
<dbReference type="Pfam" id="PF08501">
    <property type="entry name" value="Shikimate_dh_N"/>
    <property type="match status" value="1"/>
</dbReference>
<evidence type="ECO:0000256" key="2">
    <source>
        <dbReference type="ARBA" id="ARBA00012962"/>
    </source>
</evidence>
<dbReference type="InterPro" id="IPR036291">
    <property type="entry name" value="NAD(P)-bd_dom_sf"/>
</dbReference>
<evidence type="ECO:0000256" key="7">
    <source>
        <dbReference type="ARBA" id="ARBA00049442"/>
    </source>
</evidence>
<feature type="binding site" evidence="8">
    <location>
        <position position="61"/>
    </location>
    <ligand>
        <name>shikimate</name>
        <dbReference type="ChEBI" id="CHEBI:36208"/>
    </ligand>
</feature>
<keyword evidence="13" id="KW-1185">Reference proteome</keyword>
<dbReference type="CDD" id="cd01065">
    <property type="entry name" value="NAD_bind_Shikimate_DH"/>
    <property type="match status" value="1"/>
</dbReference>
<evidence type="ECO:0000256" key="3">
    <source>
        <dbReference type="ARBA" id="ARBA00022605"/>
    </source>
</evidence>
<feature type="binding site" evidence="8">
    <location>
        <position position="248"/>
    </location>
    <ligand>
        <name>shikimate</name>
        <dbReference type="ChEBI" id="CHEBI:36208"/>
    </ligand>
</feature>
<feature type="binding site" evidence="8">
    <location>
        <begin position="14"/>
        <end position="16"/>
    </location>
    <ligand>
        <name>shikimate</name>
        <dbReference type="ChEBI" id="CHEBI:36208"/>
    </ligand>
</feature>
<keyword evidence="4 8" id="KW-0521">NADP</keyword>
<accession>A0ABU2CGD9</accession>
<evidence type="ECO:0000256" key="4">
    <source>
        <dbReference type="ARBA" id="ARBA00022857"/>
    </source>
</evidence>
<comment type="subunit">
    <text evidence="8">Homodimer.</text>
</comment>
<evidence type="ECO:0000256" key="8">
    <source>
        <dbReference type="HAMAP-Rule" id="MF_00222"/>
    </source>
</evidence>
<dbReference type="InterPro" id="IPR011342">
    <property type="entry name" value="Shikimate_DH"/>
</dbReference>
<dbReference type="PANTHER" id="PTHR21089:SF1">
    <property type="entry name" value="BIFUNCTIONAL 3-DEHYDROQUINATE DEHYDRATASE_SHIKIMATE DEHYDROGENASE, CHLOROPLASTIC"/>
    <property type="match status" value="1"/>
</dbReference>
<evidence type="ECO:0000313" key="13">
    <source>
        <dbReference type="Proteomes" id="UP001180487"/>
    </source>
</evidence>
<dbReference type="HAMAP" id="MF_00222">
    <property type="entry name" value="Shikimate_DH_AroE"/>
    <property type="match status" value="1"/>
</dbReference>
<keyword evidence="3 8" id="KW-0028">Amino-acid biosynthesis</keyword>
<dbReference type="SUPFAM" id="SSF53223">
    <property type="entry name" value="Aminoacid dehydrogenase-like, N-terminal domain"/>
    <property type="match status" value="1"/>
</dbReference>
<dbReference type="InterPro" id="IPR006151">
    <property type="entry name" value="Shikm_DH/Glu-tRNA_Rdtase"/>
</dbReference>
<dbReference type="RefSeq" id="WP_310377207.1">
    <property type="nucleotide sequence ID" value="NZ_JAVDXT010000008.1"/>
</dbReference>
<feature type="domain" description="Shikimate dehydrogenase substrate binding N-terminal" evidence="10">
    <location>
        <begin position="6"/>
        <end position="87"/>
    </location>
</feature>
<comment type="similarity">
    <text evidence="8">Belongs to the shikimate dehydrogenase family.</text>
</comment>
<organism evidence="12 13">
    <name type="scientific">Rhodoferax ferrireducens</name>
    <dbReference type="NCBI Taxonomy" id="192843"/>
    <lineage>
        <taxon>Bacteria</taxon>
        <taxon>Pseudomonadati</taxon>
        <taxon>Pseudomonadota</taxon>
        <taxon>Betaproteobacteria</taxon>
        <taxon>Burkholderiales</taxon>
        <taxon>Comamonadaceae</taxon>
        <taxon>Rhodoferax</taxon>
    </lineage>
</organism>
<dbReference type="NCBIfam" id="NF001310">
    <property type="entry name" value="PRK00258.1-2"/>
    <property type="match status" value="1"/>
</dbReference>
<dbReference type="Pfam" id="PF01488">
    <property type="entry name" value="Shikimate_DH"/>
    <property type="match status" value="1"/>
</dbReference>
<dbReference type="Gene3D" id="3.40.50.10860">
    <property type="entry name" value="Leucine Dehydrogenase, chain A, domain 1"/>
    <property type="match status" value="1"/>
</dbReference>
<evidence type="ECO:0000256" key="6">
    <source>
        <dbReference type="ARBA" id="ARBA00023141"/>
    </source>
</evidence>
<comment type="catalytic activity">
    <reaction evidence="7 8">
        <text>shikimate + NADP(+) = 3-dehydroshikimate + NADPH + H(+)</text>
        <dbReference type="Rhea" id="RHEA:17737"/>
        <dbReference type="ChEBI" id="CHEBI:15378"/>
        <dbReference type="ChEBI" id="CHEBI:16630"/>
        <dbReference type="ChEBI" id="CHEBI:36208"/>
        <dbReference type="ChEBI" id="CHEBI:57783"/>
        <dbReference type="ChEBI" id="CHEBI:58349"/>
        <dbReference type="EC" id="1.1.1.25"/>
    </reaction>
</comment>
<feature type="binding site" evidence="8">
    <location>
        <position position="241"/>
    </location>
    <ligand>
        <name>NADP(+)</name>
        <dbReference type="ChEBI" id="CHEBI:58349"/>
    </ligand>
</feature>
<evidence type="ECO:0000256" key="5">
    <source>
        <dbReference type="ARBA" id="ARBA00023002"/>
    </source>
</evidence>
<protein>
    <recommendedName>
        <fullName evidence="2 8">Shikimate dehydrogenase (NADP(+))</fullName>
        <shortName evidence="8">SDH</shortName>
        <ecNumber evidence="2 8">1.1.1.25</ecNumber>
    </recommendedName>
</protein>
<sequence length="275" mass="28732">MDRYCVMGNPVEHSKSPWIHARFAELTGHSLQYGKRLVPLDGFAQAVTDLRAEGGLGCNITVPFKFEAARLAQHESARARLAGASNFLLFRSDGIFADNTDGAGLVNDIQANAGVALAGRDVLLIGAGGASAGVLGPLIEAKVGRITVANRTPDKARALVERHAALARQHGVQVDSSELAAVQSPYDVVVNATASSLSGAGVPVSPLVLKPGALALDMMYGPAAAGFMDWARAHQAVPRDGLGMLVEQAAEAFLLWRGVRPPSAQVLAELRATLA</sequence>
<dbReference type="GO" id="GO:0004764">
    <property type="term" value="F:shikimate 3-dehydrogenase (NADP+) activity"/>
    <property type="evidence" value="ECO:0007669"/>
    <property type="project" value="UniProtKB-EC"/>
</dbReference>
<name>A0ABU2CGD9_9BURK</name>
<reference evidence="12 13" key="1">
    <citation type="submission" date="2023-07" db="EMBL/GenBank/DDBJ databases">
        <title>Sorghum-associated microbial communities from plants grown in Nebraska, USA.</title>
        <authorList>
            <person name="Schachtman D."/>
        </authorList>
    </citation>
    <scope>NUCLEOTIDE SEQUENCE [LARGE SCALE GENOMIC DNA]</scope>
    <source>
        <strain evidence="12 13">BE313</strain>
    </source>
</reference>